<dbReference type="AlphaFoldDB" id="W4LMN5"/>
<dbReference type="PANTHER" id="PTHR35936">
    <property type="entry name" value="MEMBRANE-BOUND LYTIC MUREIN TRANSGLYCOSYLASE F"/>
    <property type="match status" value="1"/>
</dbReference>
<name>W4LMN5_ENTF1</name>
<feature type="chain" id="PRO_5004845980" description="Solute-binding protein family 3/N-terminal domain-containing protein" evidence="2">
    <location>
        <begin position="22"/>
        <end position="254"/>
    </location>
</feature>
<dbReference type="InterPro" id="IPR001638">
    <property type="entry name" value="Solute-binding_3/MltF_N"/>
</dbReference>
<gene>
    <name evidence="4" type="ORF">ETSY1_15750</name>
</gene>
<evidence type="ECO:0000256" key="1">
    <source>
        <dbReference type="ARBA" id="ARBA00022729"/>
    </source>
</evidence>
<dbReference type="HOGENOM" id="CLU_1092756_0_0_7"/>
<comment type="caution">
    <text evidence="4">The sequence shown here is derived from an EMBL/GenBank/DDBJ whole genome shotgun (WGS) entry which is preliminary data.</text>
</comment>
<feature type="domain" description="Solute-binding protein family 3/N-terminal" evidence="3">
    <location>
        <begin position="31"/>
        <end position="253"/>
    </location>
</feature>
<keyword evidence="1 2" id="KW-0732">Signal</keyword>
<organism evidence="4 5">
    <name type="scientific">Entotheonella factor</name>
    <dbReference type="NCBI Taxonomy" id="1429438"/>
    <lineage>
        <taxon>Bacteria</taxon>
        <taxon>Pseudomonadati</taxon>
        <taxon>Nitrospinota/Tectimicrobiota group</taxon>
        <taxon>Candidatus Tectimicrobiota</taxon>
        <taxon>Candidatus Entotheonellia</taxon>
        <taxon>Candidatus Entotheonellales</taxon>
        <taxon>Candidatus Entotheonellaceae</taxon>
        <taxon>Candidatus Entotheonella</taxon>
    </lineage>
</organism>
<evidence type="ECO:0000313" key="5">
    <source>
        <dbReference type="Proteomes" id="UP000019141"/>
    </source>
</evidence>
<evidence type="ECO:0000313" key="4">
    <source>
        <dbReference type="EMBL" id="ETW99232.1"/>
    </source>
</evidence>
<dbReference type="Pfam" id="PF00497">
    <property type="entry name" value="SBP_bac_3"/>
    <property type="match status" value="1"/>
</dbReference>
<dbReference type="Gene3D" id="3.40.190.10">
    <property type="entry name" value="Periplasmic binding protein-like II"/>
    <property type="match status" value="2"/>
</dbReference>
<accession>W4LMN5</accession>
<dbReference type="PANTHER" id="PTHR35936:SF25">
    <property type="entry name" value="ABC TRANSPORTER SUBSTRATE-BINDING PROTEIN"/>
    <property type="match status" value="1"/>
</dbReference>
<keyword evidence="5" id="KW-1185">Reference proteome</keyword>
<dbReference type="SUPFAM" id="SSF53850">
    <property type="entry name" value="Periplasmic binding protein-like II"/>
    <property type="match status" value="1"/>
</dbReference>
<feature type="signal peptide" evidence="2">
    <location>
        <begin position="1"/>
        <end position="21"/>
    </location>
</feature>
<sequence length="254" mass="28865">MTTIASVIGAFLLLSVHMASANANQISIVTVEWPPYFSKAEKNEGLMSQIVYRVMQEANLTGQIEFMPWKRAVLLVQQGIKHVLMGCYSSRDKEFYLSSKIVESATHFLVRKDAKLSHTPITSVSQLNPYTGGMVRGYALQSDVEKGLFRRVNVNKLKQLFAMLDLDRINLIIEDPLVARAEWRKIHKDKPFPYISIGKVNDVSNEGPIGTLHLCWSKSSKLTNNPDFYQRFELALQKLKDNGTYRAILKEWGL</sequence>
<evidence type="ECO:0000259" key="3">
    <source>
        <dbReference type="Pfam" id="PF00497"/>
    </source>
</evidence>
<dbReference type="Proteomes" id="UP000019141">
    <property type="component" value="Unassembled WGS sequence"/>
</dbReference>
<dbReference type="EMBL" id="AZHW01000469">
    <property type="protein sequence ID" value="ETW99232.1"/>
    <property type="molecule type" value="Genomic_DNA"/>
</dbReference>
<protein>
    <recommendedName>
        <fullName evidence="3">Solute-binding protein family 3/N-terminal domain-containing protein</fullName>
    </recommendedName>
</protein>
<evidence type="ECO:0000256" key="2">
    <source>
        <dbReference type="SAM" id="SignalP"/>
    </source>
</evidence>
<reference evidence="4 5" key="1">
    <citation type="journal article" date="2014" name="Nature">
        <title>An environmental bacterial taxon with a large and distinct metabolic repertoire.</title>
        <authorList>
            <person name="Wilson M.C."/>
            <person name="Mori T."/>
            <person name="Ruckert C."/>
            <person name="Uria A.R."/>
            <person name="Helf M.J."/>
            <person name="Takada K."/>
            <person name="Gernert C."/>
            <person name="Steffens U.A."/>
            <person name="Heycke N."/>
            <person name="Schmitt S."/>
            <person name="Rinke C."/>
            <person name="Helfrich E.J."/>
            <person name="Brachmann A.O."/>
            <person name="Gurgui C."/>
            <person name="Wakimoto T."/>
            <person name="Kracht M."/>
            <person name="Crusemann M."/>
            <person name="Hentschel U."/>
            <person name="Abe I."/>
            <person name="Matsunaga S."/>
            <person name="Kalinowski J."/>
            <person name="Takeyama H."/>
            <person name="Piel J."/>
        </authorList>
    </citation>
    <scope>NUCLEOTIDE SEQUENCE [LARGE SCALE GENOMIC DNA]</scope>
    <source>
        <strain evidence="5">TSY1</strain>
    </source>
</reference>
<proteinExistence type="predicted"/>